<dbReference type="PANTHER" id="PTHR31307:SF43">
    <property type="entry name" value="TRIHELIX TRANSCRIPTION FACTOR ASIL2-LIKE"/>
    <property type="match status" value="1"/>
</dbReference>
<feature type="coiled-coil region" evidence="1">
    <location>
        <begin position="341"/>
        <end position="368"/>
    </location>
</feature>
<protein>
    <recommendedName>
        <fullName evidence="3">Myb-like domain-containing protein</fullName>
    </recommendedName>
</protein>
<name>A0ABR0UU89_REHGL</name>
<dbReference type="InterPro" id="IPR044823">
    <property type="entry name" value="ASIL1/2-like"/>
</dbReference>
<sequence length="405" mass="45835">MSSVTTAVAAAGDEVTVADKVEKPPRRFPPPCWTQEETLVLIDAYRERWYALRRGYLRTADWDAVAEAVASRCPGASPAKTSAQCRHKMEKLRQRYRAEKQRALSFPHTAGCYFSSWFFFENMEAMENGTTPPTSVQKPDNSDDGSRLKTFLDQNVLKLKLKAKSNLESSPDLEYDHVVQARRLNSGTKTPIQYSSYLDMEAAEKDEEDIPQDEHLINRGRRNQPMNAIPIPPLKSKSKKSGKMFNNFDVNGAFPPNMLPPGSRTKNFGKSDPSIDFDYNRRVSNDNSNRSEAHHQGITANYWTSSKNPNSDSGPSIHGLKRGRNAVEEIVTSIKLLGEGFVKMEKEKMEMAREMEAMRMEMEMKRNQMLLESQKQIVDAFLKGLFEIKKKKKVKSGVAADLAEP</sequence>
<dbReference type="InterPro" id="IPR001005">
    <property type="entry name" value="SANT/Myb"/>
</dbReference>
<dbReference type="Proteomes" id="UP001318860">
    <property type="component" value="Unassembled WGS sequence"/>
</dbReference>
<reference evidence="4 5" key="1">
    <citation type="journal article" date="2021" name="Comput. Struct. Biotechnol. J.">
        <title>De novo genome assembly of the potent medicinal plant Rehmannia glutinosa using nanopore technology.</title>
        <authorList>
            <person name="Ma L."/>
            <person name="Dong C."/>
            <person name="Song C."/>
            <person name="Wang X."/>
            <person name="Zheng X."/>
            <person name="Niu Y."/>
            <person name="Chen S."/>
            <person name="Feng W."/>
        </authorList>
    </citation>
    <scope>NUCLEOTIDE SEQUENCE [LARGE SCALE GENOMIC DNA]</scope>
    <source>
        <strain evidence="4">DH-2019</strain>
    </source>
</reference>
<dbReference type="SMART" id="SM00595">
    <property type="entry name" value="MADF"/>
    <property type="match status" value="1"/>
</dbReference>
<evidence type="ECO:0000259" key="3">
    <source>
        <dbReference type="PROSITE" id="PS50090"/>
    </source>
</evidence>
<feature type="region of interest" description="Disordered" evidence="2">
    <location>
        <begin position="253"/>
        <end position="275"/>
    </location>
</feature>
<keyword evidence="1" id="KW-0175">Coiled coil</keyword>
<evidence type="ECO:0000256" key="2">
    <source>
        <dbReference type="SAM" id="MobiDB-lite"/>
    </source>
</evidence>
<feature type="domain" description="Myb-like" evidence="3">
    <location>
        <begin position="33"/>
        <end position="93"/>
    </location>
</feature>
<dbReference type="Pfam" id="PF13837">
    <property type="entry name" value="Myb_DNA-bind_4"/>
    <property type="match status" value="1"/>
</dbReference>
<dbReference type="PROSITE" id="PS50090">
    <property type="entry name" value="MYB_LIKE"/>
    <property type="match status" value="1"/>
</dbReference>
<dbReference type="EMBL" id="JABTTQ020002064">
    <property type="protein sequence ID" value="KAK6126066.1"/>
    <property type="molecule type" value="Genomic_DNA"/>
</dbReference>
<gene>
    <name evidence="4" type="ORF">DH2020_040180</name>
</gene>
<feature type="region of interest" description="Disordered" evidence="2">
    <location>
        <begin position="300"/>
        <end position="320"/>
    </location>
</feature>
<proteinExistence type="predicted"/>
<dbReference type="PANTHER" id="PTHR31307">
    <property type="entry name" value="TRIHELIX TRANSCRIPTION FACTOR ASIL2"/>
    <property type="match status" value="1"/>
</dbReference>
<accession>A0ABR0UU89</accession>
<evidence type="ECO:0000313" key="4">
    <source>
        <dbReference type="EMBL" id="KAK6126066.1"/>
    </source>
</evidence>
<evidence type="ECO:0000313" key="5">
    <source>
        <dbReference type="Proteomes" id="UP001318860"/>
    </source>
</evidence>
<dbReference type="Gene3D" id="1.10.10.60">
    <property type="entry name" value="Homeodomain-like"/>
    <property type="match status" value="1"/>
</dbReference>
<comment type="caution">
    <text evidence="4">The sequence shown here is derived from an EMBL/GenBank/DDBJ whole genome shotgun (WGS) entry which is preliminary data.</text>
</comment>
<organism evidence="4 5">
    <name type="scientific">Rehmannia glutinosa</name>
    <name type="common">Chinese foxglove</name>
    <dbReference type="NCBI Taxonomy" id="99300"/>
    <lineage>
        <taxon>Eukaryota</taxon>
        <taxon>Viridiplantae</taxon>
        <taxon>Streptophyta</taxon>
        <taxon>Embryophyta</taxon>
        <taxon>Tracheophyta</taxon>
        <taxon>Spermatophyta</taxon>
        <taxon>Magnoliopsida</taxon>
        <taxon>eudicotyledons</taxon>
        <taxon>Gunneridae</taxon>
        <taxon>Pentapetalae</taxon>
        <taxon>asterids</taxon>
        <taxon>lamiids</taxon>
        <taxon>Lamiales</taxon>
        <taxon>Orobanchaceae</taxon>
        <taxon>Rehmannieae</taxon>
        <taxon>Rehmannia</taxon>
    </lineage>
</organism>
<evidence type="ECO:0000256" key="1">
    <source>
        <dbReference type="SAM" id="Coils"/>
    </source>
</evidence>
<keyword evidence="5" id="KW-1185">Reference proteome</keyword>
<dbReference type="InterPro" id="IPR044822">
    <property type="entry name" value="Myb_DNA-bind_4"/>
</dbReference>
<feature type="region of interest" description="Disordered" evidence="2">
    <location>
        <begin position="215"/>
        <end position="240"/>
    </location>
</feature>
<feature type="compositionally biased region" description="Polar residues" evidence="2">
    <location>
        <begin position="300"/>
        <end position="314"/>
    </location>
</feature>